<dbReference type="EMBL" id="HACG01010118">
    <property type="protein sequence ID" value="CEK56983.1"/>
    <property type="molecule type" value="Transcribed_RNA"/>
</dbReference>
<feature type="non-terminal residue" evidence="1">
    <location>
        <position position="1"/>
    </location>
</feature>
<name>A0A0B6YL96_9EUPU</name>
<protein>
    <submittedName>
        <fullName evidence="1">Uncharacterized protein</fullName>
    </submittedName>
</protein>
<dbReference type="AlphaFoldDB" id="A0A0B6YL96"/>
<sequence length="88" mass="10176">GECYTDLITTDDVVIALKVSHSTLSGHDGIQYHYIKQLEVMRINPLLTDLNNIHEDVVSDDRLHRFLRPLHKIEKCPRLLSTQLLSIR</sequence>
<proteinExistence type="predicted"/>
<organism evidence="1">
    <name type="scientific">Arion vulgaris</name>
    <dbReference type="NCBI Taxonomy" id="1028688"/>
    <lineage>
        <taxon>Eukaryota</taxon>
        <taxon>Metazoa</taxon>
        <taxon>Spiralia</taxon>
        <taxon>Lophotrochozoa</taxon>
        <taxon>Mollusca</taxon>
        <taxon>Gastropoda</taxon>
        <taxon>Heterobranchia</taxon>
        <taxon>Euthyneura</taxon>
        <taxon>Panpulmonata</taxon>
        <taxon>Eupulmonata</taxon>
        <taxon>Stylommatophora</taxon>
        <taxon>Helicina</taxon>
        <taxon>Arionoidea</taxon>
        <taxon>Arionidae</taxon>
        <taxon>Arion</taxon>
    </lineage>
</organism>
<evidence type="ECO:0000313" key="1">
    <source>
        <dbReference type="EMBL" id="CEK56983.1"/>
    </source>
</evidence>
<gene>
    <name evidence="1" type="primary">ORF28997</name>
</gene>
<reference evidence="1" key="1">
    <citation type="submission" date="2014-12" db="EMBL/GenBank/DDBJ databases">
        <title>Insight into the proteome of Arion vulgaris.</title>
        <authorList>
            <person name="Aradska J."/>
            <person name="Bulat T."/>
            <person name="Smidak R."/>
            <person name="Sarate P."/>
            <person name="Gangsoo J."/>
            <person name="Sialana F."/>
            <person name="Bilban M."/>
            <person name="Lubec G."/>
        </authorList>
    </citation>
    <scope>NUCLEOTIDE SEQUENCE</scope>
    <source>
        <tissue evidence="1">Skin</tissue>
    </source>
</reference>
<accession>A0A0B6YL96</accession>